<dbReference type="EMBL" id="VLKU01000008">
    <property type="protein sequence ID" value="TWI32881.1"/>
    <property type="molecule type" value="Genomic_DNA"/>
</dbReference>
<dbReference type="Pfam" id="PF05751">
    <property type="entry name" value="FixH"/>
    <property type="match status" value="1"/>
</dbReference>
<reference evidence="2 3" key="1">
    <citation type="journal article" date="2015" name="Stand. Genomic Sci.">
        <title>Genomic Encyclopedia of Bacterial and Archaeal Type Strains, Phase III: the genomes of soil and plant-associated and newly described type strains.</title>
        <authorList>
            <person name="Whitman W.B."/>
            <person name="Woyke T."/>
            <person name="Klenk H.P."/>
            <person name="Zhou Y."/>
            <person name="Lilburn T.G."/>
            <person name="Beck B.J."/>
            <person name="De Vos P."/>
            <person name="Vandamme P."/>
            <person name="Eisen J.A."/>
            <person name="Garrity G."/>
            <person name="Hugenholtz P."/>
            <person name="Kyrpides N.C."/>
        </authorList>
    </citation>
    <scope>NUCLEOTIDE SEQUENCE [LARGE SCALE GENOMIC DNA]</scope>
    <source>
        <strain evidence="2 3">CGMCC 1.5364</strain>
    </source>
</reference>
<keyword evidence="1" id="KW-1133">Transmembrane helix</keyword>
<sequence length="177" mass="19531">MMPSIYTLFIVAAIFMSPFLMFAGVGRFTGRSMLIFSVGMFGVIIMVNVMMAYSALSTFPGLEVKNSYVASQTFDRDRLKQEALGWTATPDYERGMLSVVIRDAEGRPAPVQSLEVVIGRPTHVREDQTPQMTYEGGVFRAPLQLGAGAWIIHLTATSADGTVFRQRLDHFNGALVK</sequence>
<dbReference type="Proteomes" id="UP000316225">
    <property type="component" value="Unassembled WGS sequence"/>
</dbReference>
<keyword evidence="1" id="KW-0472">Membrane</keyword>
<feature type="transmembrane region" description="Helical" evidence="1">
    <location>
        <begin position="33"/>
        <end position="56"/>
    </location>
</feature>
<name>A0A562NLK8_9RHOB</name>
<evidence type="ECO:0000313" key="3">
    <source>
        <dbReference type="Proteomes" id="UP000316225"/>
    </source>
</evidence>
<gene>
    <name evidence="2" type="ORF">IQ24_02760</name>
</gene>
<dbReference type="RefSeq" id="WP_422386278.1">
    <property type="nucleotide sequence ID" value="NZ_VLKU01000008.1"/>
</dbReference>
<keyword evidence="3" id="KW-1185">Reference proteome</keyword>
<dbReference type="PIRSF" id="PIRSF011386">
    <property type="entry name" value="FixH"/>
    <property type="match status" value="1"/>
</dbReference>
<protein>
    <submittedName>
        <fullName evidence="2">Nitrogen fixation protein FixH</fullName>
    </submittedName>
</protein>
<evidence type="ECO:0000313" key="2">
    <source>
        <dbReference type="EMBL" id="TWI32881.1"/>
    </source>
</evidence>
<proteinExistence type="predicted"/>
<accession>A0A562NLK8</accession>
<dbReference type="InterPro" id="IPR018037">
    <property type="entry name" value="FixH_proteobacterial"/>
</dbReference>
<keyword evidence="1" id="KW-0812">Transmembrane</keyword>
<dbReference type="InterPro" id="IPR008620">
    <property type="entry name" value="FixH"/>
</dbReference>
<dbReference type="AlphaFoldDB" id="A0A562NLK8"/>
<feature type="transmembrane region" description="Helical" evidence="1">
    <location>
        <begin position="6"/>
        <end position="26"/>
    </location>
</feature>
<comment type="caution">
    <text evidence="2">The sequence shown here is derived from an EMBL/GenBank/DDBJ whole genome shotgun (WGS) entry which is preliminary data.</text>
</comment>
<organism evidence="2 3">
    <name type="scientific">Paracoccus sulfuroxidans</name>
    <dbReference type="NCBI Taxonomy" id="384678"/>
    <lineage>
        <taxon>Bacteria</taxon>
        <taxon>Pseudomonadati</taxon>
        <taxon>Pseudomonadota</taxon>
        <taxon>Alphaproteobacteria</taxon>
        <taxon>Rhodobacterales</taxon>
        <taxon>Paracoccaceae</taxon>
        <taxon>Paracoccus</taxon>
    </lineage>
</organism>
<evidence type="ECO:0000256" key="1">
    <source>
        <dbReference type="SAM" id="Phobius"/>
    </source>
</evidence>